<dbReference type="EMBL" id="OZ075121">
    <property type="protein sequence ID" value="CAL4900631.1"/>
    <property type="molecule type" value="Genomic_DNA"/>
</dbReference>
<dbReference type="Pfam" id="PF08263">
    <property type="entry name" value="LRRNT_2"/>
    <property type="match status" value="1"/>
</dbReference>
<dbReference type="FunFam" id="3.80.10.10:FF:000213">
    <property type="entry name" value="Tyrosine-sulfated glycopeptide receptor 1"/>
    <property type="match status" value="1"/>
</dbReference>
<evidence type="ECO:0000256" key="7">
    <source>
        <dbReference type="ARBA" id="ARBA00022737"/>
    </source>
</evidence>
<dbReference type="Pfam" id="PF13855">
    <property type="entry name" value="LRR_8"/>
    <property type="match status" value="1"/>
</dbReference>
<dbReference type="InterPro" id="IPR046956">
    <property type="entry name" value="RLP23-like"/>
</dbReference>
<evidence type="ECO:0000256" key="13">
    <source>
        <dbReference type="SAM" id="SignalP"/>
    </source>
</evidence>
<keyword evidence="5 12" id="KW-0812">Transmembrane</keyword>
<evidence type="ECO:0000256" key="9">
    <source>
        <dbReference type="ARBA" id="ARBA00023136"/>
    </source>
</evidence>
<reference evidence="16" key="1">
    <citation type="submission" date="2024-06" db="EMBL/GenBank/DDBJ databases">
        <authorList>
            <person name="Ryan C."/>
        </authorList>
    </citation>
    <scope>NUCLEOTIDE SEQUENCE [LARGE SCALE GENOMIC DNA]</scope>
</reference>
<keyword evidence="10" id="KW-0675">Receptor</keyword>
<organism evidence="15 16">
    <name type="scientific">Urochloa decumbens</name>
    <dbReference type="NCBI Taxonomy" id="240449"/>
    <lineage>
        <taxon>Eukaryota</taxon>
        <taxon>Viridiplantae</taxon>
        <taxon>Streptophyta</taxon>
        <taxon>Embryophyta</taxon>
        <taxon>Tracheophyta</taxon>
        <taxon>Spermatophyta</taxon>
        <taxon>Magnoliopsida</taxon>
        <taxon>Liliopsida</taxon>
        <taxon>Poales</taxon>
        <taxon>Poaceae</taxon>
        <taxon>PACMAD clade</taxon>
        <taxon>Panicoideae</taxon>
        <taxon>Panicodae</taxon>
        <taxon>Paniceae</taxon>
        <taxon>Melinidinae</taxon>
        <taxon>Urochloa</taxon>
    </lineage>
</organism>
<evidence type="ECO:0000259" key="14">
    <source>
        <dbReference type="Pfam" id="PF08263"/>
    </source>
</evidence>
<keyword evidence="8 12" id="KW-1133">Transmembrane helix</keyword>
<dbReference type="PANTHER" id="PTHR48061">
    <property type="entry name" value="LEUCINE-RICH REPEAT RECEPTOR PROTEIN KINASE EMS1-LIKE-RELATED"/>
    <property type="match status" value="1"/>
</dbReference>
<dbReference type="GO" id="GO:0005886">
    <property type="term" value="C:plasma membrane"/>
    <property type="evidence" value="ECO:0007669"/>
    <property type="project" value="UniProtKB-SubCell"/>
</dbReference>
<evidence type="ECO:0000256" key="11">
    <source>
        <dbReference type="ARBA" id="ARBA00023180"/>
    </source>
</evidence>
<evidence type="ECO:0000256" key="4">
    <source>
        <dbReference type="ARBA" id="ARBA00022614"/>
    </source>
</evidence>
<keyword evidence="7" id="KW-0677">Repeat</keyword>
<dbReference type="Pfam" id="PF00560">
    <property type="entry name" value="LRR_1"/>
    <property type="match status" value="10"/>
</dbReference>
<dbReference type="AlphaFoldDB" id="A0ABC8W0K6"/>
<feature type="signal peptide" evidence="13">
    <location>
        <begin position="1"/>
        <end position="27"/>
    </location>
</feature>
<feature type="domain" description="Leucine-rich repeat-containing N-terminal plant-type" evidence="14">
    <location>
        <begin position="64"/>
        <end position="109"/>
    </location>
</feature>
<comment type="similarity">
    <text evidence="2">Belongs to the RLP family.</text>
</comment>
<evidence type="ECO:0000313" key="16">
    <source>
        <dbReference type="Proteomes" id="UP001497457"/>
    </source>
</evidence>
<dbReference type="SMART" id="SM00369">
    <property type="entry name" value="LRR_TYP"/>
    <property type="match status" value="7"/>
</dbReference>
<proteinExistence type="inferred from homology"/>
<evidence type="ECO:0000256" key="8">
    <source>
        <dbReference type="ARBA" id="ARBA00022989"/>
    </source>
</evidence>
<comment type="subcellular location">
    <subcellularLocation>
        <location evidence="1">Cell membrane</location>
        <topology evidence="1">Single-pass type I membrane protein</topology>
    </subcellularLocation>
</comment>
<keyword evidence="6 13" id="KW-0732">Signal</keyword>
<gene>
    <name evidence="15" type="ORF">URODEC1_LOCUS8813</name>
</gene>
<evidence type="ECO:0000256" key="1">
    <source>
        <dbReference type="ARBA" id="ARBA00004251"/>
    </source>
</evidence>
<evidence type="ECO:0000256" key="6">
    <source>
        <dbReference type="ARBA" id="ARBA00022729"/>
    </source>
</evidence>
<evidence type="ECO:0000313" key="15">
    <source>
        <dbReference type="EMBL" id="CAL4900631.1"/>
    </source>
</evidence>
<dbReference type="Gene3D" id="3.80.10.10">
    <property type="entry name" value="Ribonuclease Inhibitor"/>
    <property type="match status" value="2"/>
</dbReference>
<keyword evidence="3" id="KW-1003">Cell membrane</keyword>
<name>A0ABC8W0K6_9POAL</name>
<dbReference type="InterPro" id="IPR003591">
    <property type="entry name" value="Leu-rich_rpt_typical-subtyp"/>
</dbReference>
<evidence type="ECO:0000256" key="5">
    <source>
        <dbReference type="ARBA" id="ARBA00022692"/>
    </source>
</evidence>
<accession>A0ABC8W0K6</accession>
<keyword evidence="16" id="KW-1185">Reference proteome</keyword>
<keyword evidence="9 12" id="KW-0472">Membrane</keyword>
<dbReference type="FunFam" id="3.80.10.10:FF:000041">
    <property type="entry name" value="LRR receptor-like serine/threonine-protein kinase ERECTA"/>
    <property type="match status" value="1"/>
</dbReference>
<protein>
    <recommendedName>
        <fullName evidence="14">Leucine-rich repeat-containing N-terminal plant-type domain-containing protein</fullName>
    </recommendedName>
</protein>
<sequence length="915" mass="99987">MACSVHNHHTTSWLFALVALLFAETLAHRSNALWTNRNSSTPGVGGGSSSLQVPARRCRPEHAAALLQLKRSSFTFIESSTGGCLYDNTTLSSWIEGTDCCRWESVACDRISGSVTGLDLSFRSGGINGSGLHPALFSLTSLKHLVLDGNYFCGTQLPASGFERLTRLEDLSLQFCNISGAIPPSFADLHSLKTISLALNNFSGSTFPLWITRLKRLKVLDFHGMGLSGTIPSSLKNLSRLEFIDLSKNELHGNIPLSDGNVLRNLRSIDMSGNSFTGEIQASIFTQPALKYLDLSFNCLSGHIEEFQNPSATLRYICLSNNKFTGAIPTSFSQLRALTDLQLDSNNFAGTLDLYPYLMLRNLSSITASNNPFLSVSADDRGESTNNTSITELYFASCSLARVPSVLKYLPRLYYLDLSNNSIHGNIPNWILRNMSSLHLHHNLFTKVGQFPAYTFIDDLDLSFNKLGGLVPFPFMAWELDYSNNKFSSITPLDFLRMVRVTPSIKLANNKLSGRIPYMECHQDYNLTILDLSGNNFSGSVPPYLLKGCGNALEAVNLRDNNLNGTWPDEMGESCYLVVIDLHGNQIQGRLPRSLASCIFLQELDIGGNKFVDVFPSWLGNNPILRLLILRSNKFYGPLSIPDGKKNHVVATGYFSGIQIMDLAENSFNGVLPTGLFDAFKAMRMVWVDYLLDSGLLERDAYFSGLPYSASVDVAMKQQYMRNINVPTDLAVIDLSDNRFSGSIPKAIGNLVDLHALNLSHNAFSGNIPAEFGRLSNVESLDLSWNHLTGSIPPAMASLTSLEVLNLSYNDLSGSIPSGRQFSTFPSSSFQGGNQGLYGCPLPVRCNLTRPPSGASAPAPPALATATNQSFEAVILWLFVGSGYGVGIAVSIVLQMTCCGRHMNNALEKIASCIA</sequence>
<dbReference type="InterPro" id="IPR013210">
    <property type="entry name" value="LRR_N_plant-typ"/>
</dbReference>
<evidence type="ECO:0000256" key="3">
    <source>
        <dbReference type="ARBA" id="ARBA00022475"/>
    </source>
</evidence>
<feature type="chain" id="PRO_5044819629" description="Leucine-rich repeat-containing N-terminal plant-type domain-containing protein" evidence="13">
    <location>
        <begin position="28"/>
        <end position="915"/>
    </location>
</feature>
<evidence type="ECO:0000256" key="2">
    <source>
        <dbReference type="ARBA" id="ARBA00009592"/>
    </source>
</evidence>
<evidence type="ECO:0000256" key="12">
    <source>
        <dbReference type="SAM" id="Phobius"/>
    </source>
</evidence>
<keyword evidence="4" id="KW-0433">Leucine-rich repeat</keyword>
<evidence type="ECO:0000256" key="10">
    <source>
        <dbReference type="ARBA" id="ARBA00023170"/>
    </source>
</evidence>
<dbReference type="SUPFAM" id="SSF52058">
    <property type="entry name" value="L domain-like"/>
    <property type="match status" value="2"/>
</dbReference>
<dbReference type="PRINTS" id="PR00019">
    <property type="entry name" value="LEURICHRPT"/>
</dbReference>
<reference evidence="15 16" key="2">
    <citation type="submission" date="2024-10" db="EMBL/GenBank/DDBJ databases">
        <authorList>
            <person name="Ryan C."/>
        </authorList>
    </citation>
    <scope>NUCLEOTIDE SEQUENCE [LARGE SCALE GENOMIC DNA]</scope>
</reference>
<dbReference type="InterPro" id="IPR001611">
    <property type="entry name" value="Leu-rich_rpt"/>
</dbReference>
<dbReference type="InterPro" id="IPR032675">
    <property type="entry name" value="LRR_dom_sf"/>
</dbReference>
<keyword evidence="11" id="KW-0325">Glycoprotein</keyword>
<dbReference type="Proteomes" id="UP001497457">
    <property type="component" value="Chromosome 11b"/>
</dbReference>
<feature type="transmembrane region" description="Helical" evidence="12">
    <location>
        <begin position="874"/>
        <end position="894"/>
    </location>
</feature>
<dbReference type="PANTHER" id="PTHR48061:SF39">
    <property type="entry name" value="LEUCINE-RICH REPEAT-CONTAINING N-TERMINAL PLANT-TYPE DOMAIN-CONTAINING PROTEIN"/>
    <property type="match status" value="1"/>
</dbReference>